<organism evidence="1">
    <name type="scientific">Sesamum radiatum</name>
    <name type="common">Black benniseed</name>
    <dbReference type="NCBI Taxonomy" id="300843"/>
    <lineage>
        <taxon>Eukaryota</taxon>
        <taxon>Viridiplantae</taxon>
        <taxon>Streptophyta</taxon>
        <taxon>Embryophyta</taxon>
        <taxon>Tracheophyta</taxon>
        <taxon>Spermatophyta</taxon>
        <taxon>Magnoliopsida</taxon>
        <taxon>eudicotyledons</taxon>
        <taxon>Gunneridae</taxon>
        <taxon>Pentapetalae</taxon>
        <taxon>asterids</taxon>
        <taxon>lamiids</taxon>
        <taxon>Lamiales</taxon>
        <taxon>Pedaliaceae</taxon>
        <taxon>Sesamum</taxon>
    </lineage>
</organism>
<reference evidence="1" key="1">
    <citation type="submission" date="2020-06" db="EMBL/GenBank/DDBJ databases">
        <authorList>
            <person name="Li T."/>
            <person name="Hu X."/>
            <person name="Zhang T."/>
            <person name="Song X."/>
            <person name="Zhang H."/>
            <person name="Dai N."/>
            <person name="Sheng W."/>
            <person name="Hou X."/>
            <person name="Wei L."/>
        </authorList>
    </citation>
    <scope>NUCLEOTIDE SEQUENCE</scope>
    <source>
        <strain evidence="1">G02</strain>
        <tissue evidence="1">Leaf</tissue>
    </source>
</reference>
<protein>
    <submittedName>
        <fullName evidence="1">Uncharacterized protein</fullName>
    </submittedName>
</protein>
<comment type="caution">
    <text evidence="1">The sequence shown here is derived from an EMBL/GenBank/DDBJ whole genome shotgun (WGS) entry which is preliminary data.</text>
</comment>
<reference evidence="1" key="2">
    <citation type="journal article" date="2024" name="Plant">
        <title>Genomic evolution and insights into agronomic trait innovations of Sesamum species.</title>
        <authorList>
            <person name="Miao H."/>
            <person name="Wang L."/>
            <person name="Qu L."/>
            <person name="Liu H."/>
            <person name="Sun Y."/>
            <person name="Le M."/>
            <person name="Wang Q."/>
            <person name="Wei S."/>
            <person name="Zheng Y."/>
            <person name="Lin W."/>
            <person name="Duan Y."/>
            <person name="Cao H."/>
            <person name="Xiong S."/>
            <person name="Wang X."/>
            <person name="Wei L."/>
            <person name="Li C."/>
            <person name="Ma Q."/>
            <person name="Ju M."/>
            <person name="Zhao R."/>
            <person name="Li G."/>
            <person name="Mu C."/>
            <person name="Tian Q."/>
            <person name="Mei H."/>
            <person name="Zhang T."/>
            <person name="Gao T."/>
            <person name="Zhang H."/>
        </authorList>
    </citation>
    <scope>NUCLEOTIDE SEQUENCE</scope>
    <source>
        <strain evidence="1">G02</strain>
    </source>
</reference>
<proteinExistence type="predicted"/>
<evidence type="ECO:0000313" key="1">
    <source>
        <dbReference type="EMBL" id="KAL0301350.1"/>
    </source>
</evidence>
<accession>A0AAW2K3X2</accession>
<feature type="non-terminal residue" evidence="1">
    <location>
        <position position="1"/>
    </location>
</feature>
<dbReference type="AlphaFoldDB" id="A0AAW2K3X2"/>
<gene>
    <name evidence="1" type="ORF">Sradi_6411800</name>
</gene>
<name>A0AAW2K3X2_SESRA</name>
<sequence length="82" mass="9236">DFVKPIEKKNGLMLEMQVKNSLKRGEQTYLAALIKIKPHVVQEVQDEVAKVLEEFSYDVGGVQDDVLDQTVVCSWNGEQASK</sequence>
<dbReference type="EMBL" id="JACGWJ010000030">
    <property type="protein sequence ID" value="KAL0301350.1"/>
    <property type="molecule type" value="Genomic_DNA"/>
</dbReference>